<dbReference type="EMBL" id="FZOJ01000002">
    <property type="protein sequence ID" value="SNR94547.1"/>
    <property type="molecule type" value="Genomic_DNA"/>
</dbReference>
<name>A0A239AFY2_9FIRM</name>
<dbReference type="OrthoDB" id="2083583at2"/>
<dbReference type="AlphaFoldDB" id="A0A239AFY2"/>
<evidence type="ECO:0000313" key="3">
    <source>
        <dbReference type="Proteomes" id="UP000198304"/>
    </source>
</evidence>
<keyword evidence="1" id="KW-0812">Transmembrane</keyword>
<sequence length="112" mass="12965">MKEKIKFDDHQLDTKIKNLFTEATGNLKMDTAFRHKLLTISEEQRPLSPFSRFLEKEICLPVFSLPAFAVILMILIGISAHSFLLPENSPQPKYEIVEMNYGDLNMCISNRY</sequence>
<gene>
    <name evidence="2" type="ORF">SAMN05446037_100211</name>
</gene>
<evidence type="ECO:0000313" key="2">
    <source>
        <dbReference type="EMBL" id="SNR94547.1"/>
    </source>
</evidence>
<accession>A0A239AFY2</accession>
<evidence type="ECO:0000256" key="1">
    <source>
        <dbReference type="SAM" id="Phobius"/>
    </source>
</evidence>
<protein>
    <submittedName>
        <fullName evidence="2">Uncharacterized protein</fullName>
    </submittedName>
</protein>
<dbReference type="RefSeq" id="WP_089281222.1">
    <property type="nucleotide sequence ID" value="NZ_FZOJ01000002.1"/>
</dbReference>
<keyword evidence="1" id="KW-0472">Membrane</keyword>
<proteinExistence type="predicted"/>
<feature type="transmembrane region" description="Helical" evidence="1">
    <location>
        <begin position="58"/>
        <end position="84"/>
    </location>
</feature>
<keyword evidence="3" id="KW-1185">Reference proteome</keyword>
<reference evidence="2 3" key="1">
    <citation type="submission" date="2017-06" db="EMBL/GenBank/DDBJ databases">
        <authorList>
            <person name="Kim H.J."/>
            <person name="Triplett B.A."/>
        </authorList>
    </citation>
    <scope>NUCLEOTIDE SEQUENCE [LARGE SCALE GENOMIC DNA]</scope>
    <source>
        <strain evidence="2 3">SCA</strain>
    </source>
</reference>
<dbReference type="Proteomes" id="UP000198304">
    <property type="component" value="Unassembled WGS sequence"/>
</dbReference>
<organism evidence="2 3">
    <name type="scientific">Anaerovirgula multivorans</name>
    <dbReference type="NCBI Taxonomy" id="312168"/>
    <lineage>
        <taxon>Bacteria</taxon>
        <taxon>Bacillati</taxon>
        <taxon>Bacillota</taxon>
        <taxon>Clostridia</taxon>
        <taxon>Peptostreptococcales</taxon>
        <taxon>Natronincolaceae</taxon>
        <taxon>Anaerovirgula</taxon>
    </lineage>
</organism>
<keyword evidence="1" id="KW-1133">Transmembrane helix</keyword>